<dbReference type="Gene3D" id="3.40.50.1220">
    <property type="entry name" value="TPP-binding domain"/>
    <property type="match status" value="1"/>
</dbReference>
<dbReference type="InterPro" id="IPR029035">
    <property type="entry name" value="DHS-like_NAD/FAD-binding_dom"/>
</dbReference>
<accession>A0A4R7V0X0</accession>
<protein>
    <submittedName>
        <fullName evidence="1">SIR2-like protein</fullName>
    </submittedName>
</protein>
<proteinExistence type="predicted"/>
<dbReference type="SUPFAM" id="SSF52467">
    <property type="entry name" value="DHS-like NAD/FAD-binding domain"/>
    <property type="match status" value="1"/>
</dbReference>
<reference evidence="1 2" key="1">
    <citation type="submission" date="2019-03" db="EMBL/GenBank/DDBJ databases">
        <title>Genomic analyses of the natural microbiome of Caenorhabditis elegans.</title>
        <authorList>
            <person name="Samuel B."/>
        </authorList>
    </citation>
    <scope>NUCLEOTIDE SEQUENCE [LARGE SCALE GENOMIC DNA]</scope>
    <source>
        <strain evidence="1 2">BIGb0525</strain>
    </source>
</reference>
<gene>
    <name evidence="1" type="ORF">EDF87_114100</name>
</gene>
<dbReference type="RefSeq" id="WP_134177141.1">
    <property type="nucleotide sequence ID" value="NZ_SOCQ01000014.1"/>
</dbReference>
<organism evidence="1 2">
    <name type="scientific">Pseudomonas helmanticensis</name>
    <dbReference type="NCBI Taxonomy" id="1471381"/>
    <lineage>
        <taxon>Bacteria</taxon>
        <taxon>Pseudomonadati</taxon>
        <taxon>Pseudomonadota</taxon>
        <taxon>Gammaproteobacteria</taxon>
        <taxon>Pseudomonadales</taxon>
        <taxon>Pseudomonadaceae</taxon>
        <taxon>Pseudomonas</taxon>
    </lineage>
</organism>
<dbReference type="Proteomes" id="UP000295804">
    <property type="component" value="Unassembled WGS sequence"/>
</dbReference>
<evidence type="ECO:0000313" key="1">
    <source>
        <dbReference type="EMBL" id="TDV42460.1"/>
    </source>
</evidence>
<dbReference type="EMBL" id="SOCQ01000014">
    <property type="protein sequence ID" value="TDV42460.1"/>
    <property type="molecule type" value="Genomic_DNA"/>
</dbReference>
<sequence length="397" mass="45325">MRKRAVVIFGAGASVEYGAASTAGLTDTIEREVEADPVMQCNGAAKAFTWVKETLQKYLQSPEDVQFEQIYHCVHELIFYFEPTSGAVNEFRPLLQPFLKVESEVTEQALRALAVKMIEIIYSSISKSCTTNSLSIDPLRTFLATLRDRYITRIYSTNYDDFVLQAAPDLYTGFVKAATGEAKRFALNEFWSQQDVDSIYHLHGSVRLGFERDFHSKAELGESVWHDDLARALKCAQFNGSHINDRRMDGSSFLRTSIITGLDKLSRLQRTPLSHYYSALAQDAMRADVIFVLGSGLGDLHINTWLREARNRTPSVPVIVVDFWKKGLKHELPMPRDRKEMEMENTLNIPLHRPKRGISNGSGWRMYENQAAVWERGFQSFLDAPEKLEKVMRRLKR</sequence>
<comment type="caution">
    <text evidence="1">The sequence shown here is derived from an EMBL/GenBank/DDBJ whole genome shotgun (WGS) entry which is preliminary data.</text>
</comment>
<dbReference type="Pfam" id="PF13289">
    <property type="entry name" value="SIR2_2"/>
    <property type="match status" value="1"/>
</dbReference>
<dbReference type="AlphaFoldDB" id="A0A4R7V0X0"/>
<name>A0A4R7V0X0_9PSED</name>
<evidence type="ECO:0000313" key="2">
    <source>
        <dbReference type="Proteomes" id="UP000295804"/>
    </source>
</evidence>